<dbReference type="PROSITE" id="PS01246">
    <property type="entry name" value="UPF0003"/>
    <property type="match status" value="1"/>
</dbReference>
<dbReference type="PANTHER" id="PTHR30221">
    <property type="entry name" value="SMALL-CONDUCTANCE MECHANOSENSITIVE CHANNEL"/>
    <property type="match status" value="1"/>
</dbReference>
<dbReference type="SUPFAM" id="SSF50182">
    <property type="entry name" value="Sm-like ribonucleoproteins"/>
    <property type="match status" value="1"/>
</dbReference>
<dbReference type="Gene3D" id="3.30.70.100">
    <property type="match status" value="1"/>
</dbReference>
<evidence type="ECO:0000256" key="6">
    <source>
        <dbReference type="ARBA" id="ARBA00023136"/>
    </source>
</evidence>
<evidence type="ECO:0000259" key="10">
    <source>
        <dbReference type="Pfam" id="PF21088"/>
    </source>
</evidence>
<evidence type="ECO:0000256" key="3">
    <source>
        <dbReference type="ARBA" id="ARBA00022475"/>
    </source>
</evidence>
<dbReference type="RefSeq" id="WP_092454724.1">
    <property type="nucleotide sequence ID" value="NZ_FOJI01000010.1"/>
</dbReference>
<evidence type="ECO:0000256" key="7">
    <source>
        <dbReference type="SAM" id="Phobius"/>
    </source>
</evidence>
<dbReference type="OrthoDB" id="9809206at2"/>
<feature type="transmembrane region" description="Helical" evidence="7">
    <location>
        <begin position="74"/>
        <end position="95"/>
    </location>
</feature>
<dbReference type="InterPro" id="IPR010920">
    <property type="entry name" value="LSM_dom_sf"/>
</dbReference>
<dbReference type="InterPro" id="IPR006685">
    <property type="entry name" value="MscS_channel_2nd"/>
</dbReference>
<dbReference type="Gene3D" id="1.10.287.1260">
    <property type="match status" value="1"/>
</dbReference>
<dbReference type="Proteomes" id="UP000199701">
    <property type="component" value="Unassembled WGS sequence"/>
</dbReference>
<dbReference type="Pfam" id="PF21088">
    <property type="entry name" value="MS_channel_1st"/>
    <property type="match status" value="1"/>
</dbReference>
<feature type="domain" description="Mechanosensitive ion channel MscS" evidence="8">
    <location>
        <begin position="123"/>
        <end position="187"/>
    </location>
</feature>
<dbReference type="STRING" id="99656.SAMN05421659_11036"/>
<proteinExistence type="inferred from homology"/>
<dbReference type="InterPro" id="IPR049278">
    <property type="entry name" value="MS_channel_C"/>
</dbReference>
<dbReference type="Pfam" id="PF21082">
    <property type="entry name" value="MS_channel_3rd"/>
    <property type="match status" value="1"/>
</dbReference>
<comment type="similarity">
    <text evidence="2">Belongs to the MscS (TC 1.A.23) family.</text>
</comment>
<dbReference type="GO" id="GO:0005886">
    <property type="term" value="C:plasma membrane"/>
    <property type="evidence" value="ECO:0007669"/>
    <property type="project" value="UniProtKB-SubCell"/>
</dbReference>
<dbReference type="InterPro" id="IPR006686">
    <property type="entry name" value="MscS_channel_CS"/>
</dbReference>
<feature type="domain" description="Mechanosensitive ion channel transmembrane helices 2/3" evidence="10">
    <location>
        <begin position="81"/>
        <end position="121"/>
    </location>
</feature>
<feature type="transmembrane region" description="Helical" evidence="7">
    <location>
        <begin position="36"/>
        <end position="54"/>
    </location>
</feature>
<dbReference type="InterPro" id="IPR023408">
    <property type="entry name" value="MscS_beta-dom_sf"/>
</dbReference>
<dbReference type="SUPFAM" id="SSF82689">
    <property type="entry name" value="Mechanosensitive channel protein MscS (YggB), C-terminal domain"/>
    <property type="match status" value="1"/>
</dbReference>
<keyword evidence="12" id="KW-1185">Reference proteome</keyword>
<dbReference type="AlphaFoldDB" id="A0A1I0QZL8"/>
<keyword evidence="5 7" id="KW-1133">Transmembrane helix</keyword>
<accession>A0A1I0QZL8</accession>
<reference evidence="11 12" key="1">
    <citation type="submission" date="2016-10" db="EMBL/GenBank/DDBJ databases">
        <authorList>
            <person name="de Groot N.N."/>
        </authorList>
    </citation>
    <scope>NUCLEOTIDE SEQUENCE [LARGE SCALE GENOMIC DNA]</scope>
    <source>
        <strain evidence="11 12">DSM 9179</strain>
    </source>
</reference>
<organism evidence="11 12">
    <name type="scientific">[Clostridium] fimetarium</name>
    <dbReference type="NCBI Taxonomy" id="99656"/>
    <lineage>
        <taxon>Bacteria</taxon>
        <taxon>Bacillati</taxon>
        <taxon>Bacillota</taxon>
        <taxon>Clostridia</taxon>
        <taxon>Lachnospirales</taxon>
        <taxon>Lachnospiraceae</taxon>
    </lineage>
</organism>
<dbReference type="EMBL" id="FOJI01000010">
    <property type="protein sequence ID" value="SEW32905.1"/>
    <property type="molecule type" value="Genomic_DNA"/>
</dbReference>
<gene>
    <name evidence="11" type="ORF">SAMN05421659_11036</name>
</gene>
<keyword evidence="4 7" id="KW-0812">Transmembrane</keyword>
<evidence type="ECO:0000259" key="8">
    <source>
        <dbReference type="Pfam" id="PF00924"/>
    </source>
</evidence>
<keyword evidence="6 7" id="KW-0472">Membrane</keyword>
<feature type="transmembrane region" description="Helical" evidence="7">
    <location>
        <begin position="107"/>
        <end position="136"/>
    </location>
</feature>
<evidence type="ECO:0000256" key="2">
    <source>
        <dbReference type="ARBA" id="ARBA00008017"/>
    </source>
</evidence>
<evidence type="ECO:0000313" key="12">
    <source>
        <dbReference type="Proteomes" id="UP000199701"/>
    </source>
</evidence>
<protein>
    <submittedName>
        <fullName evidence="11">Small conductance mechanosensitive channel</fullName>
    </submittedName>
</protein>
<dbReference type="InterPro" id="IPR045275">
    <property type="entry name" value="MscS_archaea/bacteria_type"/>
</dbReference>
<evidence type="ECO:0000256" key="5">
    <source>
        <dbReference type="ARBA" id="ARBA00022989"/>
    </source>
</evidence>
<comment type="subcellular location">
    <subcellularLocation>
        <location evidence="1">Cell membrane</location>
        <topology evidence="1">Multi-pass membrane protein</topology>
    </subcellularLocation>
</comment>
<keyword evidence="3" id="KW-1003">Cell membrane</keyword>
<dbReference type="InterPro" id="IPR011066">
    <property type="entry name" value="MscS_channel_C_sf"/>
</dbReference>
<dbReference type="InterPro" id="IPR049142">
    <property type="entry name" value="MS_channel_1st"/>
</dbReference>
<sequence length="294" mass="32818">MNIFYLTTTPTEVIEFFSVENLKNIRNGFLAGVQLYAWKLILAIVIWFIGKKLIQLGVKIMNKALGKTGLDTGVVKFLCSLTRFAAYIIILIQIIKILGFETSTFVALLGTAGLAFGLALQGSLSNFAGGVLILIFKPFRVDDYIVSGVNEGTVKVIDLLYTKLLTLDNKTITIPNGTLANSSVTNVCSQDTRRIDIEIPIGYTSDIKKAKGLLHDILVDQPQIFKDQEITVIVKSLEDSRVLLETRAWVNTGNYWDTKCELLERFLEVFNDNGIEIPFNKMDINLKKESDVII</sequence>
<name>A0A1I0QZL8_9FIRM</name>
<evidence type="ECO:0000313" key="11">
    <source>
        <dbReference type="EMBL" id="SEW32905.1"/>
    </source>
</evidence>
<evidence type="ECO:0000256" key="4">
    <source>
        <dbReference type="ARBA" id="ARBA00022692"/>
    </source>
</evidence>
<dbReference type="Gene3D" id="2.30.30.60">
    <property type="match status" value="1"/>
</dbReference>
<evidence type="ECO:0000256" key="1">
    <source>
        <dbReference type="ARBA" id="ARBA00004651"/>
    </source>
</evidence>
<dbReference type="PANTHER" id="PTHR30221:SF1">
    <property type="entry name" value="SMALL-CONDUCTANCE MECHANOSENSITIVE CHANNEL"/>
    <property type="match status" value="1"/>
</dbReference>
<feature type="domain" description="Mechanosensitive ion channel MscS C-terminal" evidence="9">
    <location>
        <begin position="195"/>
        <end position="277"/>
    </location>
</feature>
<dbReference type="SUPFAM" id="SSF82861">
    <property type="entry name" value="Mechanosensitive channel protein MscS (YggB), transmembrane region"/>
    <property type="match status" value="1"/>
</dbReference>
<evidence type="ECO:0000259" key="9">
    <source>
        <dbReference type="Pfam" id="PF21082"/>
    </source>
</evidence>
<dbReference type="InterPro" id="IPR011014">
    <property type="entry name" value="MscS_channel_TM-2"/>
</dbReference>
<dbReference type="Pfam" id="PF00924">
    <property type="entry name" value="MS_channel_2nd"/>
    <property type="match status" value="1"/>
</dbReference>
<dbReference type="GO" id="GO:0008381">
    <property type="term" value="F:mechanosensitive monoatomic ion channel activity"/>
    <property type="evidence" value="ECO:0007669"/>
    <property type="project" value="InterPro"/>
</dbReference>